<dbReference type="InterPro" id="IPR002347">
    <property type="entry name" value="SDR_fam"/>
</dbReference>
<dbReference type="PRINTS" id="PR00080">
    <property type="entry name" value="SDRFAMILY"/>
</dbReference>
<sequence>MTLRLDGKAVVVTGATSGIGWATALRLHAEGACVLVTGRDPGRGRDLVHALGDRVEFVAADLTDPEAPDVVLRACVESFGAVDGLVNNAALDHTAAFESAELADIRKVFEVNTFSVIAMMQAAVRSMGERGGSIINVTSRLAYAGVPTMAVYAASKGAIHALTLTAAVELAPRGIRVNEVAPGMTKTPLFDAWLADLPDPAGTERDVVSAIPAGRLAAPQDVAAAVAYLASDDAGYVTGTTIRVDGGYTAQ</sequence>
<dbReference type="GO" id="GO:0047936">
    <property type="term" value="F:glucose 1-dehydrogenase [NAD(P)+] activity"/>
    <property type="evidence" value="ECO:0007669"/>
    <property type="project" value="UniProtKB-EC"/>
</dbReference>
<dbReference type="KEGG" id="mflu:HZU40_29900"/>
<gene>
    <name evidence="4" type="ORF">HZU40_29900</name>
</gene>
<dbReference type="PROSITE" id="PS00061">
    <property type="entry name" value="ADH_SHORT"/>
    <property type="match status" value="1"/>
</dbReference>
<organism evidence="4 5">
    <name type="scientific">Mycolicibacterium fluoranthenivorans</name>
    <dbReference type="NCBI Taxonomy" id="258505"/>
    <lineage>
        <taxon>Bacteria</taxon>
        <taxon>Bacillati</taxon>
        <taxon>Actinomycetota</taxon>
        <taxon>Actinomycetes</taxon>
        <taxon>Mycobacteriales</taxon>
        <taxon>Mycobacteriaceae</taxon>
        <taxon>Mycolicibacterium</taxon>
    </lineage>
</organism>
<dbReference type="InterPro" id="IPR036291">
    <property type="entry name" value="NAD(P)-bd_dom_sf"/>
</dbReference>
<evidence type="ECO:0000259" key="3">
    <source>
        <dbReference type="SMART" id="SM00822"/>
    </source>
</evidence>
<dbReference type="InterPro" id="IPR020904">
    <property type="entry name" value="Sc_DH/Rdtase_CS"/>
</dbReference>
<proteinExistence type="inferred from homology"/>
<feature type="domain" description="Ketoreductase" evidence="3">
    <location>
        <begin position="8"/>
        <end position="196"/>
    </location>
</feature>
<dbReference type="EC" id="1.1.1.47" evidence="4"/>
<dbReference type="SUPFAM" id="SSF51735">
    <property type="entry name" value="NAD(P)-binding Rossmann-fold domains"/>
    <property type="match status" value="1"/>
</dbReference>
<evidence type="ECO:0000313" key="5">
    <source>
        <dbReference type="Proteomes" id="UP000515498"/>
    </source>
</evidence>
<dbReference type="CDD" id="cd05233">
    <property type="entry name" value="SDR_c"/>
    <property type="match status" value="1"/>
</dbReference>
<dbReference type="PANTHER" id="PTHR43639">
    <property type="entry name" value="OXIDOREDUCTASE, SHORT-CHAIN DEHYDROGENASE/REDUCTASE FAMILY (AFU_ORTHOLOGUE AFUA_5G02870)"/>
    <property type="match status" value="1"/>
</dbReference>
<dbReference type="Pfam" id="PF13561">
    <property type="entry name" value="adh_short_C2"/>
    <property type="match status" value="1"/>
</dbReference>
<dbReference type="PRINTS" id="PR00081">
    <property type="entry name" value="GDHRDH"/>
</dbReference>
<dbReference type="PANTHER" id="PTHR43639:SF1">
    <property type="entry name" value="SHORT-CHAIN DEHYDROGENASE_REDUCTASE FAMILY PROTEIN"/>
    <property type="match status" value="1"/>
</dbReference>
<dbReference type="NCBIfam" id="NF005559">
    <property type="entry name" value="PRK07231.1"/>
    <property type="match status" value="1"/>
</dbReference>
<reference evidence="4 5" key="1">
    <citation type="submission" date="2020-07" db="EMBL/GenBank/DDBJ databases">
        <title>Draft genome sequence of four isobutane-metabolizing strains capable of cometabolically degrading diverse ether contaminants.</title>
        <authorList>
            <person name="Chen W."/>
            <person name="Faulkner N."/>
            <person name="Smith C."/>
            <person name="Hyman M."/>
        </authorList>
    </citation>
    <scope>NUCLEOTIDE SEQUENCE [LARGE SCALE GENOMIC DNA]</scope>
    <source>
        <strain evidence="4 5">2A</strain>
    </source>
</reference>
<dbReference type="FunFam" id="3.40.50.720:FF:000084">
    <property type="entry name" value="Short-chain dehydrogenase reductase"/>
    <property type="match status" value="1"/>
</dbReference>
<dbReference type="RefSeq" id="WP_187096762.1">
    <property type="nucleotide sequence ID" value="NZ_CP059894.1"/>
</dbReference>
<comment type="similarity">
    <text evidence="1">Belongs to the short-chain dehydrogenases/reductases (SDR) family.</text>
</comment>
<name>A0A7G8PDA5_9MYCO</name>
<accession>A0A7G8PDA5</accession>
<dbReference type="SMART" id="SM00822">
    <property type="entry name" value="PKS_KR"/>
    <property type="match status" value="1"/>
</dbReference>
<dbReference type="Gene3D" id="3.40.50.720">
    <property type="entry name" value="NAD(P)-binding Rossmann-like Domain"/>
    <property type="match status" value="1"/>
</dbReference>
<dbReference type="Proteomes" id="UP000515498">
    <property type="component" value="Chromosome"/>
</dbReference>
<keyword evidence="2 4" id="KW-0560">Oxidoreductase</keyword>
<evidence type="ECO:0000256" key="2">
    <source>
        <dbReference type="ARBA" id="ARBA00023002"/>
    </source>
</evidence>
<evidence type="ECO:0000313" key="4">
    <source>
        <dbReference type="EMBL" id="QNJ92321.1"/>
    </source>
</evidence>
<protein>
    <submittedName>
        <fullName evidence="4">Glucose 1-dehydrogenase</fullName>
        <ecNumber evidence="4">1.1.1.47</ecNumber>
    </submittedName>
</protein>
<dbReference type="InterPro" id="IPR057326">
    <property type="entry name" value="KR_dom"/>
</dbReference>
<dbReference type="EMBL" id="CP059894">
    <property type="protein sequence ID" value="QNJ92321.1"/>
    <property type="molecule type" value="Genomic_DNA"/>
</dbReference>
<dbReference type="AlphaFoldDB" id="A0A7G8PDA5"/>
<evidence type="ECO:0000256" key="1">
    <source>
        <dbReference type="ARBA" id="ARBA00006484"/>
    </source>
</evidence>